<keyword evidence="1" id="KW-1133">Transmembrane helix</keyword>
<keyword evidence="1" id="KW-0812">Transmembrane</keyword>
<evidence type="ECO:0000313" key="3">
    <source>
        <dbReference type="EMBL" id="TWT97463.1"/>
    </source>
</evidence>
<comment type="caution">
    <text evidence="3">The sequence shown here is derived from an EMBL/GenBank/DDBJ whole genome shotgun (WGS) entry which is preliminary data.</text>
</comment>
<dbReference type="Pfam" id="PF07811">
    <property type="entry name" value="TadE"/>
    <property type="match status" value="1"/>
</dbReference>
<proteinExistence type="predicted"/>
<dbReference type="EMBL" id="SJPM01000004">
    <property type="protein sequence ID" value="TWT97463.1"/>
    <property type="molecule type" value="Genomic_DNA"/>
</dbReference>
<protein>
    <submittedName>
        <fullName evidence="3">TadE-like protein</fullName>
    </submittedName>
</protein>
<organism evidence="3 4">
    <name type="scientific">Neorhodopirellula pilleata</name>
    <dbReference type="NCBI Taxonomy" id="2714738"/>
    <lineage>
        <taxon>Bacteria</taxon>
        <taxon>Pseudomonadati</taxon>
        <taxon>Planctomycetota</taxon>
        <taxon>Planctomycetia</taxon>
        <taxon>Pirellulales</taxon>
        <taxon>Pirellulaceae</taxon>
        <taxon>Neorhodopirellula</taxon>
    </lineage>
</organism>
<evidence type="ECO:0000256" key="1">
    <source>
        <dbReference type="SAM" id="Phobius"/>
    </source>
</evidence>
<dbReference type="AlphaFoldDB" id="A0A5C6AGY1"/>
<sequence length="146" mass="16474">MILMNRLTNCFAHRSTHRRGDRTGAVMVEFAVVAPLLFMFFFAGFEFCRVSMIRHTVDNATYESVRRGIIPGATAGEVRAEAERVLSTIGVSATDLQVIPAVINDDTSELTVRIRVRLDENTFVPALFFVGKEFERELTMTREGRN</sequence>
<dbReference type="Proteomes" id="UP000316213">
    <property type="component" value="Unassembled WGS sequence"/>
</dbReference>
<gene>
    <name evidence="3" type="ORF">Pla100_26170</name>
</gene>
<keyword evidence="1" id="KW-0472">Membrane</keyword>
<feature type="transmembrane region" description="Helical" evidence="1">
    <location>
        <begin position="24"/>
        <end position="45"/>
    </location>
</feature>
<evidence type="ECO:0000313" key="4">
    <source>
        <dbReference type="Proteomes" id="UP000316213"/>
    </source>
</evidence>
<feature type="domain" description="TadE-like" evidence="2">
    <location>
        <begin position="24"/>
        <end position="66"/>
    </location>
</feature>
<dbReference type="InterPro" id="IPR012495">
    <property type="entry name" value="TadE-like_dom"/>
</dbReference>
<accession>A0A5C6AGY1</accession>
<keyword evidence="4" id="KW-1185">Reference proteome</keyword>
<evidence type="ECO:0000259" key="2">
    <source>
        <dbReference type="Pfam" id="PF07811"/>
    </source>
</evidence>
<name>A0A5C6AGY1_9BACT</name>
<reference evidence="3 4" key="1">
    <citation type="submission" date="2019-02" db="EMBL/GenBank/DDBJ databases">
        <title>Deep-cultivation of Planctomycetes and their phenomic and genomic characterization uncovers novel biology.</title>
        <authorList>
            <person name="Wiegand S."/>
            <person name="Jogler M."/>
            <person name="Boedeker C."/>
            <person name="Pinto D."/>
            <person name="Vollmers J."/>
            <person name="Rivas-Marin E."/>
            <person name="Kohn T."/>
            <person name="Peeters S.H."/>
            <person name="Heuer A."/>
            <person name="Rast P."/>
            <person name="Oberbeckmann S."/>
            <person name="Bunk B."/>
            <person name="Jeske O."/>
            <person name="Meyerdierks A."/>
            <person name="Storesund J.E."/>
            <person name="Kallscheuer N."/>
            <person name="Luecker S."/>
            <person name="Lage O.M."/>
            <person name="Pohl T."/>
            <person name="Merkel B.J."/>
            <person name="Hornburger P."/>
            <person name="Mueller R.-W."/>
            <person name="Bruemmer F."/>
            <person name="Labrenz M."/>
            <person name="Spormann A.M."/>
            <person name="Op Den Camp H."/>
            <person name="Overmann J."/>
            <person name="Amann R."/>
            <person name="Jetten M.S.M."/>
            <person name="Mascher T."/>
            <person name="Medema M.H."/>
            <person name="Devos D.P."/>
            <person name="Kaster A.-K."/>
            <person name="Ovreas L."/>
            <person name="Rohde M."/>
            <person name="Galperin M.Y."/>
            <person name="Jogler C."/>
        </authorList>
    </citation>
    <scope>NUCLEOTIDE SEQUENCE [LARGE SCALE GENOMIC DNA]</scope>
    <source>
        <strain evidence="3 4">Pla100</strain>
    </source>
</reference>